<name>A0ABQ4LTR5_9BACL</name>
<keyword evidence="2" id="KW-1185">Reference proteome</keyword>
<comment type="caution">
    <text evidence="1">The sequence shown here is derived from an EMBL/GenBank/DDBJ whole genome shotgun (WGS) entry which is preliminary data.</text>
</comment>
<evidence type="ECO:0000313" key="2">
    <source>
        <dbReference type="Proteomes" id="UP000680638"/>
    </source>
</evidence>
<dbReference type="RefSeq" id="WP_212948702.1">
    <property type="nucleotide sequence ID" value="NZ_BORW01000005.1"/>
</dbReference>
<proteinExistence type="predicted"/>
<gene>
    <name evidence="1" type="ORF">J21TS3_14760</name>
</gene>
<sequence>MKKRPLLVVCGLVIVLVVVFAIPPLFQSDPNTTFKKEIIEKIGDREVSAVKLIKSSDEKTFALRNKEDIHRMLDAMSSVELEKANRHQDAAKDTYSMLILVQGKPTFSVFWDDNNNVQILDSENETHHLYKVKNASALDPIKNYWNHET</sequence>
<dbReference type="Proteomes" id="UP000680638">
    <property type="component" value="Unassembled WGS sequence"/>
</dbReference>
<accession>A0ABQ4LTR5</accession>
<organism evidence="1 2">
    <name type="scientific">Paenibacillus cookii</name>
    <dbReference type="NCBI Taxonomy" id="157839"/>
    <lineage>
        <taxon>Bacteria</taxon>
        <taxon>Bacillati</taxon>
        <taxon>Bacillota</taxon>
        <taxon>Bacilli</taxon>
        <taxon>Bacillales</taxon>
        <taxon>Paenibacillaceae</taxon>
        <taxon>Paenibacillus</taxon>
    </lineage>
</organism>
<reference evidence="1 2" key="1">
    <citation type="submission" date="2021-03" db="EMBL/GenBank/DDBJ databases">
        <title>Antimicrobial resistance genes in bacteria isolated from Japanese honey, and their potential for conferring macrolide and lincosamide resistance in the American foulbrood pathogen Paenibacillus larvae.</title>
        <authorList>
            <person name="Okamoto M."/>
            <person name="Kumagai M."/>
            <person name="Kanamori H."/>
            <person name="Takamatsu D."/>
        </authorList>
    </citation>
    <scope>NUCLEOTIDE SEQUENCE [LARGE SCALE GENOMIC DNA]</scope>
    <source>
        <strain evidence="1 2">J21TS3</strain>
    </source>
</reference>
<dbReference type="EMBL" id="BORW01000005">
    <property type="protein sequence ID" value="GIO66655.1"/>
    <property type="molecule type" value="Genomic_DNA"/>
</dbReference>
<evidence type="ECO:0000313" key="1">
    <source>
        <dbReference type="EMBL" id="GIO66655.1"/>
    </source>
</evidence>
<protein>
    <submittedName>
        <fullName evidence="1">Uncharacterized protein</fullName>
    </submittedName>
</protein>